<evidence type="ECO:0000256" key="1">
    <source>
        <dbReference type="SAM" id="MobiDB-lite"/>
    </source>
</evidence>
<feature type="region of interest" description="Disordered" evidence="1">
    <location>
        <begin position="257"/>
        <end position="327"/>
    </location>
</feature>
<protein>
    <recommendedName>
        <fullName evidence="4">SET domain-containing protein</fullName>
    </recommendedName>
</protein>
<comment type="caution">
    <text evidence="2">The sequence shown here is derived from an EMBL/GenBank/DDBJ whole genome shotgun (WGS) entry which is preliminary data.</text>
</comment>
<feature type="region of interest" description="Disordered" evidence="1">
    <location>
        <begin position="723"/>
        <end position="750"/>
    </location>
</feature>
<evidence type="ECO:0000313" key="2">
    <source>
        <dbReference type="EMBL" id="GAX77234.1"/>
    </source>
</evidence>
<dbReference type="EMBL" id="BEGY01000023">
    <property type="protein sequence ID" value="GAX77234.1"/>
    <property type="molecule type" value="Genomic_DNA"/>
</dbReference>
<evidence type="ECO:0000313" key="3">
    <source>
        <dbReference type="Proteomes" id="UP000232323"/>
    </source>
</evidence>
<feature type="compositionally biased region" description="Polar residues" evidence="1">
    <location>
        <begin position="201"/>
        <end position="212"/>
    </location>
</feature>
<accession>A0A250X2B1</accession>
<feature type="compositionally biased region" description="Basic and acidic residues" evidence="1">
    <location>
        <begin position="264"/>
        <end position="280"/>
    </location>
</feature>
<dbReference type="AlphaFoldDB" id="A0A250X2B1"/>
<evidence type="ECO:0008006" key="4">
    <source>
        <dbReference type="Google" id="ProtNLM"/>
    </source>
</evidence>
<organism evidence="2 3">
    <name type="scientific">Chlamydomonas eustigma</name>
    <dbReference type="NCBI Taxonomy" id="1157962"/>
    <lineage>
        <taxon>Eukaryota</taxon>
        <taxon>Viridiplantae</taxon>
        <taxon>Chlorophyta</taxon>
        <taxon>core chlorophytes</taxon>
        <taxon>Chlorophyceae</taxon>
        <taxon>CS clade</taxon>
        <taxon>Chlamydomonadales</taxon>
        <taxon>Chlamydomonadaceae</taxon>
        <taxon>Chlamydomonas</taxon>
    </lineage>
</organism>
<dbReference type="Proteomes" id="UP000232323">
    <property type="component" value="Unassembled WGS sequence"/>
</dbReference>
<proteinExistence type="predicted"/>
<gene>
    <name evidence="2" type="ORF">CEUSTIGMA_g4680.t1</name>
</gene>
<reference evidence="2 3" key="1">
    <citation type="submission" date="2017-08" db="EMBL/GenBank/DDBJ databases">
        <title>Acidophilic green algal genome provides insights into adaptation to an acidic environment.</title>
        <authorList>
            <person name="Hirooka S."/>
            <person name="Hirose Y."/>
            <person name="Kanesaki Y."/>
            <person name="Higuchi S."/>
            <person name="Fujiwara T."/>
            <person name="Onuma R."/>
            <person name="Era A."/>
            <person name="Ohbayashi R."/>
            <person name="Uzuka A."/>
            <person name="Nozaki H."/>
            <person name="Yoshikawa H."/>
            <person name="Miyagishima S.Y."/>
        </authorList>
    </citation>
    <scope>NUCLEOTIDE SEQUENCE [LARGE SCALE GENOMIC DNA]</scope>
    <source>
        <strain evidence="2 3">NIES-2499</strain>
    </source>
</reference>
<feature type="compositionally biased region" description="Basic and acidic residues" evidence="1">
    <location>
        <begin position="740"/>
        <end position="750"/>
    </location>
</feature>
<keyword evidence="3" id="KW-1185">Reference proteome</keyword>
<feature type="region of interest" description="Disordered" evidence="1">
    <location>
        <begin position="201"/>
        <end position="226"/>
    </location>
</feature>
<feature type="compositionally biased region" description="Basic and acidic residues" evidence="1">
    <location>
        <begin position="307"/>
        <end position="326"/>
    </location>
</feature>
<dbReference type="OrthoDB" id="563269at2759"/>
<sequence length="1202" mass="133155">MDYVDLSIESDNDDSNLEAPINFDRNGHVEWTKDPCPLEVSGLLRRLSGTGQTTDLQFKESMATNPATIPEKETCQITINEGHYPISLPSKGEEYSFSLKNTGAPIMLVEPSQFASQAFSIGSVPSQGHSGGMELSAHAAVDEQPKKCPSHPQDLEEQPAKNNVGSIRCASVEGPSRGNTFEVVRRRGTMRIRELASLYQKSSRAHTCTPGASSILPDSMPGQRTTRSFRANVNNMPQDQESLLQKDTMLGMLSVQKSGGSALSKEEKHDGRSEPSDKGSPEPCSSKSAHKREYISPSLGTSTLPRQDLHLHDQQKQKRVKKEQDQHQALFGSLSQAPAERGQWKPPDWALELWHAMEVQQAKDLERGAVDLWSETHVLPPGEVQVLGAWLKGQEAIIFEVFIQAYKEYLLEEGIADMKWTVRQAKSCGNAGLFYISDKMAVCGDNEELYPQVISPSIVDQIETLVVAGVFRRLHHEPTVMEIVQNLPRTLPCLKTLSERRVGPEDPRKGLVGQLDVKQDEGSRLPLEPGKLAGPYQGRHLFQERMGLFYDSVLDDAIEDWYRPNLPPGCDNEVLCIPQVRAGMFKSDVERYIVELERFSPFDRRWLNVKEELRVPFDVLTKADDAKIDEEEISAGVRVQVSPFPPTWTNGHRVGNILAVVNDPRVLEDGTVLSSQRSRKMVGRRNVTVIEVAGFVVPDWWLQKKVEEATMIRAAETCQDSEGQLASSSSLVPKHKAGGKSKERPCVSKKRDTGKGIHYDMYGTLQGAVGGWTFSFMVVIRTIQPGESLGYNYGPHYWPHIKNTEANLKNLIDSKQKDIELKRMRAELERRDQLLELQGIDGCVEYCSRSNVSLTVNSSPGHLPADVPSVPVMATRLMCSLTQEQLPCQASGGGLETCPGAACSSLEGQDSAQYQYPITSILNQEHKALHEGDAQQTAALTSGIPSIQAPQVTPPYPSHLNSMITSGYKNTSWITKEDQMLGSFCVVEKDHSPANRGAQGDIVCSLKIQLDPLGGAHRSHAVESDFVHDRRDTDGNAVDSSVNVILDQSHRHCSMEAHPGGSINNESLEVEEHGMRAVAEAQAAAQPLHKQGGIVWVAAQLFPVEADVQRPNHALPMNAAQHELAFTAPSNENCQHHSAKAAETKKHRGGIRWVEEWVPDQQDEEALDRTCSMWEVIAEQMEVIHEKVLQCRGQVQDTLDQK</sequence>
<name>A0A250X2B1_9CHLO</name>